<feature type="transmembrane region" description="Helical" evidence="1">
    <location>
        <begin position="12"/>
        <end position="36"/>
    </location>
</feature>
<organism evidence="2 3">
    <name type="scientific">Candidatus Merdibacter merdavium</name>
    <dbReference type="NCBI Taxonomy" id="2838692"/>
    <lineage>
        <taxon>Bacteria</taxon>
        <taxon>Bacillati</taxon>
        <taxon>Bacillota</taxon>
        <taxon>Erysipelotrichia</taxon>
        <taxon>Erysipelotrichales</taxon>
        <taxon>Erysipelotrichaceae</taxon>
        <taxon>Merdibacter</taxon>
    </lineage>
</organism>
<reference evidence="2" key="1">
    <citation type="journal article" date="2021" name="PeerJ">
        <title>Extensive microbial diversity within the chicken gut microbiome revealed by metagenomics and culture.</title>
        <authorList>
            <person name="Gilroy R."/>
            <person name="Ravi A."/>
            <person name="Getino M."/>
            <person name="Pursley I."/>
            <person name="Horton D.L."/>
            <person name="Alikhan N.F."/>
            <person name="Baker D."/>
            <person name="Gharbi K."/>
            <person name="Hall N."/>
            <person name="Watson M."/>
            <person name="Adriaenssens E.M."/>
            <person name="Foster-Nyarko E."/>
            <person name="Jarju S."/>
            <person name="Secka A."/>
            <person name="Antonio M."/>
            <person name="Oren A."/>
            <person name="Chaudhuri R.R."/>
            <person name="La Ragione R."/>
            <person name="Hildebrand F."/>
            <person name="Pallen M.J."/>
        </authorList>
    </citation>
    <scope>NUCLEOTIDE SEQUENCE</scope>
    <source>
        <strain evidence="2">CHK187-11901</strain>
    </source>
</reference>
<sequence length="95" mass="10305">MIQGKESNKVQLGLKVVIAFCFGCGMNLVMCCLQTLHPDNYLFKLLSMISGCMIITLGAYFKVLADAAMLPGDAFVNAIAKALHRQYGGVVSFQI</sequence>
<dbReference type="Proteomes" id="UP000823896">
    <property type="component" value="Unassembled WGS sequence"/>
</dbReference>
<reference evidence="2" key="2">
    <citation type="submission" date="2021-04" db="EMBL/GenBank/DDBJ databases">
        <authorList>
            <person name="Gilroy R."/>
        </authorList>
    </citation>
    <scope>NUCLEOTIDE SEQUENCE</scope>
    <source>
        <strain evidence="2">CHK187-11901</strain>
    </source>
</reference>
<evidence type="ECO:0000313" key="3">
    <source>
        <dbReference type="Proteomes" id="UP000823896"/>
    </source>
</evidence>
<protein>
    <submittedName>
        <fullName evidence="2">Uncharacterized protein</fullName>
    </submittedName>
</protein>
<dbReference type="AlphaFoldDB" id="A0A9D2NSZ5"/>
<keyword evidence="1" id="KW-0472">Membrane</keyword>
<dbReference type="InterPro" id="IPR038750">
    <property type="entry name" value="YczE/YyaS-like"/>
</dbReference>
<gene>
    <name evidence="2" type="ORF">H9702_07585</name>
</gene>
<dbReference type="Pfam" id="PF19700">
    <property type="entry name" value="DUF6198"/>
    <property type="match status" value="1"/>
</dbReference>
<feature type="transmembrane region" description="Helical" evidence="1">
    <location>
        <begin position="42"/>
        <end position="61"/>
    </location>
</feature>
<dbReference type="EMBL" id="DWWM01000049">
    <property type="protein sequence ID" value="HJC36971.1"/>
    <property type="molecule type" value="Genomic_DNA"/>
</dbReference>
<accession>A0A9D2NSZ5</accession>
<comment type="caution">
    <text evidence="2">The sequence shown here is derived from an EMBL/GenBank/DDBJ whole genome shotgun (WGS) entry which is preliminary data.</text>
</comment>
<keyword evidence="1" id="KW-0812">Transmembrane</keyword>
<proteinExistence type="predicted"/>
<evidence type="ECO:0000256" key="1">
    <source>
        <dbReference type="SAM" id="Phobius"/>
    </source>
</evidence>
<name>A0A9D2NSZ5_9FIRM</name>
<evidence type="ECO:0000313" key="2">
    <source>
        <dbReference type="EMBL" id="HJC36971.1"/>
    </source>
</evidence>
<keyword evidence="1" id="KW-1133">Transmembrane helix</keyword>